<evidence type="ECO:0000313" key="2">
    <source>
        <dbReference type="Proteomes" id="UP000807025"/>
    </source>
</evidence>
<dbReference type="Proteomes" id="UP000807025">
    <property type="component" value="Unassembled WGS sequence"/>
</dbReference>
<gene>
    <name evidence="1" type="ORF">BDN71DRAFT_646209</name>
</gene>
<reference evidence="1" key="1">
    <citation type="submission" date="2020-11" db="EMBL/GenBank/DDBJ databases">
        <authorList>
            <consortium name="DOE Joint Genome Institute"/>
            <person name="Ahrendt S."/>
            <person name="Riley R."/>
            <person name="Andreopoulos W."/>
            <person name="Labutti K."/>
            <person name="Pangilinan J."/>
            <person name="Ruiz-Duenas F.J."/>
            <person name="Barrasa J.M."/>
            <person name="Sanchez-Garcia M."/>
            <person name="Camarero S."/>
            <person name="Miyauchi S."/>
            <person name="Serrano A."/>
            <person name="Linde D."/>
            <person name="Babiker R."/>
            <person name="Drula E."/>
            <person name="Ayuso-Fernandez I."/>
            <person name="Pacheco R."/>
            <person name="Padilla G."/>
            <person name="Ferreira P."/>
            <person name="Barriuso J."/>
            <person name="Kellner H."/>
            <person name="Castanera R."/>
            <person name="Alfaro M."/>
            <person name="Ramirez L."/>
            <person name="Pisabarro A.G."/>
            <person name="Kuo A."/>
            <person name="Tritt A."/>
            <person name="Lipzen A."/>
            <person name="He G."/>
            <person name="Yan M."/>
            <person name="Ng V."/>
            <person name="Cullen D."/>
            <person name="Martin F."/>
            <person name="Rosso M.-N."/>
            <person name="Henrissat B."/>
            <person name="Hibbett D."/>
            <person name="Martinez A.T."/>
            <person name="Grigoriev I.V."/>
        </authorList>
    </citation>
    <scope>NUCLEOTIDE SEQUENCE</scope>
    <source>
        <strain evidence="1">ATCC 90797</strain>
    </source>
</reference>
<dbReference type="AlphaFoldDB" id="A0A9P5ZZV0"/>
<comment type="caution">
    <text evidence="1">The sequence shown here is derived from an EMBL/GenBank/DDBJ whole genome shotgun (WGS) entry which is preliminary data.</text>
</comment>
<proteinExistence type="predicted"/>
<keyword evidence="2" id="KW-1185">Reference proteome</keyword>
<accession>A0A9P5ZZV0</accession>
<evidence type="ECO:0000313" key="1">
    <source>
        <dbReference type="EMBL" id="KAF9497195.1"/>
    </source>
</evidence>
<protein>
    <submittedName>
        <fullName evidence="1">Uncharacterized protein</fullName>
    </submittedName>
</protein>
<organism evidence="1 2">
    <name type="scientific">Pleurotus eryngii</name>
    <name type="common">Boletus of the steppes</name>
    <dbReference type="NCBI Taxonomy" id="5323"/>
    <lineage>
        <taxon>Eukaryota</taxon>
        <taxon>Fungi</taxon>
        <taxon>Dikarya</taxon>
        <taxon>Basidiomycota</taxon>
        <taxon>Agaricomycotina</taxon>
        <taxon>Agaricomycetes</taxon>
        <taxon>Agaricomycetidae</taxon>
        <taxon>Agaricales</taxon>
        <taxon>Pleurotineae</taxon>
        <taxon>Pleurotaceae</taxon>
        <taxon>Pleurotus</taxon>
    </lineage>
</organism>
<name>A0A9P5ZZV0_PLEER</name>
<sequence>MKQSVDSEKENKKREIYKEGNGWWIGDGEGATTLATASRHGHVLVSPFPALLQVPATAPDTRPSTPSEPWIDCGASRSYRAGRHQGIGLVSMPRCCVDKSSILDCCFIKGLSSIFAVLALDSGSAVTYDLA</sequence>
<dbReference type="EMBL" id="MU154546">
    <property type="protein sequence ID" value="KAF9497195.1"/>
    <property type="molecule type" value="Genomic_DNA"/>
</dbReference>